<dbReference type="PROSITE" id="PS01125">
    <property type="entry name" value="ROK"/>
    <property type="match status" value="1"/>
</dbReference>
<dbReference type="InterPro" id="IPR036390">
    <property type="entry name" value="WH_DNA-bd_sf"/>
</dbReference>
<organism evidence="3 5">
    <name type="scientific">Frigoribacterium faeni</name>
    <dbReference type="NCBI Taxonomy" id="145483"/>
    <lineage>
        <taxon>Bacteria</taxon>
        <taxon>Bacillati</taxon>
        <taxon>Actinomycetota</taxon>
        <taxon>Actinomycetes</taxon>
        <taxon>Micrococcales</taxon>
        <taxon>Microbacteriaceae</taxon>
        <taxon>Frigoribacterium</taxon>
    </lineage>
</organism>
<comment type="similarity">
    <text evidence="1">Belongs to the ROK (NagC/XylR) family.</text>
</comment>
<dbReference type="SUPFAM" id="SSF53067">
    <property type="entry name" value="Actin-like ATPase domain"/>
    <property type="match status" value="1"/>
</dbReference>
<dbReference type="PANTHER" id="PTHR18964">
    <property type="entry name" value="ROK (REPRESSOR, ORF, KINASE) FAMILY"/>
    <property type="match status" value="1"/>
</dbReference>
<dbReference type="Proteomes" id="UP000522688">
    <property type="component" value="Unassembled WGS sequence"/>
</dbReference>
<sequence>MARPESVASGPGSRALVVDVIRSSGPISRVELTAATGLTQPSISNIVRRLLAEGIVREGGRVASGGGKPRTLIEINPGALYAVGVQLGYESMTFVATGAGGGIVARQLVDGASLDSPDEVTDRLVAQFDTFVDAAGIPRSSIAGVAVVAPGPLSADHGAILRSPTLRRWEGFSLRDRLSDRLDVPVMIDNDAAAAAVGEFWTRRVPRTETFASIYMGTGLGAGIIIDGALYRGSSSNAGELGHMSVDLDGEPCFCGNRGCAERYASPAAVMLRAREQAGSLADLGLLFGDDTVAQDFDKLARAAVGGHSAAEALIERSARYLAAAVVSFVNVLDVDRLVLAGPSIAVAGSVYARAVRDRLTESAFARQSHDVLVELATNPRDSAAIGAAALVLQSSVAPGHGPRLVPPRQRAAAR</sequence>
<dbReference type="GO" id="GO:0016301">
    <property type="term" value="F:kinase activity"/>
    <property type="evidence" value="ECO:0007669"/>
    <property type="project" value="UniProtKB-KW"/>
</dbReference>
<evidence type="ECO:0000313" key="2">
    <source>
        <dbReference type="EMBL" id="GEK84729.1"/>
    </source>
</evidence>
<dbReference type="InterPro" id="IPR043129">
    <property type="entry name" value="ATPase_NBD"/>
</dbReference>
<dbReference type="Proteomes" id="UP000321154">
    <property type="component" value="Unassembled WGS sequence"/>
</dbReference>
<keyword evidence="3" id="KW-0808">Transferase</keyword>
<dbReference type="InterPro" id="IPR036388">
    <property type="entry name" value="WH-like_DNA-bd_sf"/>
</dbReference>
<dbReference type="Gene3D" id="1.10.10.10">
    <property type="entry name" value="Winged helix-like DNA-binding domain superfamily/Winged helix DNA-binding domain"/>
    <property type="match status" value="1"/>
</dbReference>
<evidence type="ECO:0000313" key="5">
    <source>
        <dbReference type="Proteomes" id="UP000522688"/>
    </source>
</evidence>
<dbReference type="AlphaFoldDB" id="A0A7W3JFF8"/>
<proteinExistence type="inferred from homology"/>
<dbReference type="PANTHER" id="PTHR18964:SF173">
    <property type="entry name" value="GLUCOKINASE"/>
    <property type="match status" value="1"/>
</dbReference>
<evidence type="ECO:0000313" key="3">
    <source>
        <dbReference type="EMBL" id="MBA8811831.1"/>
    </source>
</evidence>
<dbReference type="EMBL" id="BJUV01000054">
    <property type="protein sequence ID" value="GEK84729.1"/>
    <property type="molecule type" value="Genomic_DNA"/>
</dbReference>
<keyword evidence="4" id="KW-1185">Reference proteome</keyword>
<name>A0A7W3JFF8_9MICO</name>
<keyword evidence="3" id="KW-0418">Kinase</keyword>
<reference evidence="3 5" key="2">
    <citation type="submission" date="2020-07" db="EMBL/GenBank/DDBJ databases">
        <title>Sequencing the genomes of 1000 actinobacteria strains.</title>
        <authorList>
            <person name="Klenk H.-P."/>
        </authorList>
    </citation>
    <scope>NUCLEOTIDE SEQUENCE [LARGE SCALE GENOMIC DNA]</scope>
    <source>
        <strain evidence="3 5">DSM 10309</strain>
    </source>
</reference>
<reference evidence="2 4" key="1">
    <citation type="submission" date="2019-07" db="EMBL/GenBank/DDBJ databases">
        <title>Whole genome shotgun sequence of Frigoribacterium faeni NBRC 103066.</title>
        <authorList>
            <person name="Hosoyama A."/>
            <person name="Uohara A."/>
            <person name="Ohji S."/>
            <person name="Ichikawa N."/>
        </authorList>
    </citation>
    <scope>NUCLEOTIDE SEQUENCE [LARGE SCALE GENOMIC DNA]</scope>
    <source>
        <strain evidence="2 4">NBRC 103066</strain>
    </source>
</reference>
<gene>
    <name evidence="3" type="ORF">FB463_000055</name>
    <name evidence="2" type="ORF">FFA01_30380</name>
</gene>
<dbReference type="SUPFAM" id="SSF46785">
    <property type="entry name" value="Winged helix' DNA-binding domain"/>
    <property type="match status" value="1"/>
</dbReference>
<dbReference type="Pfam" id="PF00480">
    <property type="entry name" value="ROK"/>
    <property type="match status" value="1"/>
</dbReference>
<dbReference type="Gene3D" id="3.30.420.40">
    <property type="match status" value="2"/>
</dbReference>
<dbReference type="EMBL" id="JACGWW010000001">
    <property type="protein sequence ID" value="MBA8811831.1"/>
    <property type="molecule type" value="Genomic_DNA"/>
</dbReference>
<dbReference type="InterPro" id="IPR049874">
    <property type="entry name" value="ROK_cs"/>
</dbReference>
<dbReference type="RefSeq" id="WP_182501071.1">
    <property type="nucleotide sequence ID" value="NZ_BAAAHR010000007.1"/>
</dbReference>
<comment type="caution">
    <text evidence="3">The sequence shown here is derived from an EMBL/GenBank/DDBJ whole genome shotgun (WGS) entry which is preliminary data.</text>
</comment>
<evidence type="ECO:0000313" key="4">
    <source>
        <dbReference type="Proteomes" id="UP000321154"/>
    </source>
</evidence>
<evidence type="ECO:0000256" key="1">
    <source>
        <dbReference type="ARBA" id="ARBA00006479"/>
    </source>
</evidence>
<dbReference type="InterPro" id="IPR000600">
    <property type="entry name" value="ROK"/>
</dbReference>
<accession>A0A7W3JFF8</accession>
<protein>
    <submittedName>
        <fullName evidence="2 3">Sugar kinase</fullName>
    </submittedName>
</protein>